<keyword evidence="3" id="KW-1185">Reference proteome</keyword>
<keyword evidence="2" id="KW-0808">Transferase</keyword>
<dbReference type="CDD" id="cd04301">
    <property type="entry name" value="NAT_SF"/>
    <property type="match status" value="1"/>
</dbReference>
<evidence type="ECO:0000313" key="2">
    <source>
        <dbReference type="EMBL" id="PTX65047.1"/>
    </source>
</evidence>
<accession>A0A2T6C9R0</accession>
<sequence>MLSLRIQPVSDQGQLDLVFAIRHEVFVEEQNVPASLEIDEWDQTAVHFLAVQDGQPVGTARLRWVSDDTGKVERVAVLKRLRGTGLGQAIMKSIEEYANKQGAKELKLHAQTHALPFYRKLGYEVQGEPFMDAGIEHIEMKKPIPG</sequence>
<dbReference type="Proteomes" id="UP000244240">
    <property type="component" value="Unassembled WGS sequence"/>
</dbReference>
<comment type="caution">
    <text evidence="2">The sequence shown here is derived from an EMBL/GenBank/DDBJ whole genome shotgun (WGS) entry which is preliminary data.</text>
</comment>
<evidence type="ECO:0000259" key="1">
    <source>
        <dbReference type="PROSITE" id="PS51186"/>
    </source>
</evidence>
<dbReference type="AlphaFoldDB" id="A0A2T6C9R0"/>
<name>A0A2T6C9R0_9BACL</name>
<dbReference type="InterPro" id="IPR016181">
    <property type="entry name" value="Acyl_CoA_acyltransferase"/>
</dbReference>
<dbReference type="Pfam" id="PF13673">
    <property type="entry name" value="Acetyltransf_10"/>
    <property type="match status" value="1"/>
</dbReference>
<dbReference type="PROSITE" id="PS51186">
    <property type="entry name" value="GNAT"/>
    <property type="match status" value="1"/>
</dbReference>
<dbReference type="PANTHER" id="PTHR13355:SF11">
    <property type="entry name" value="GLUCOSAMINE 6-PHOSPHATE N-ACETYLTRANSFERASE"/>
    <property type="match status" value="1"/>
</dbReference>
<dbReference type="InterPro" id="IPR039143">
    <property type="entry name" value="GNPNAT1-like"/>
</dbReference>
<dbReference type="SUPFAM" id="SSF55729">
    <property type="entry name" value="Acyl-CoA N-acyltransferases (Nat)"/>
    <property type="match status" value="1"/>
</dbReference>
<proteinExistence type="predicted"/>
<protein>
    <submittedName>
        <fullName evidence="2">Putative GNAT family N-acyltransferase</fullName>
    </submittedName>
</protein>
<gene>
    <name evidence="2" type="ORF">C8P63_101271</name>
</gene>
<dbReference type="EMBL" id="QBKR01000001">
    <property type="protein sequence ID" value="PTX65047.1"/>
    <property type="molecule type" value="Genomic_DNA"/>
</dbReference>
<dbReference type="GO" id="GO:0004343">
    <property type="term" value="F:glucosamine 6-phosphate N-acetyltransferase activity"/>
    <property type="evidence" value="ECO:0007669"/>
    <property type="project" value="TreeGrafter"/>
</dbReference>
<dbReference type="InterPro" id="IPR000182">
    <property type="entry name" value="GNAT_dom"/>
</dbReference>
<reference evidence="2 3" key="1">
    <citation type="submission" date="2018-04" db="EMBL/GenBank/DDBJ databases">
        <title>Genomic Encyclopedia of Archaeal and Bacterial Type Strains, Phase II (KMG-II): from individual species to whole genera.</title>
        <authorList>
            <person name="Goeker M."/>
        </authorList>
    </citation>
    <scope>NUCLEOTIDE SEQUENCE [LARGE SCALE GENOMIC DNA]</scope>
    <source>
        <strain evidence="2 3">DSM 45787</strain>
    </source>
</reference>
<dbReference type="Gene3D" id="3.40.630.30">
    <property type="match status" value="1"/>
</dbReference>
<dbReference type="OrthoDB" id="9796171at2"/>
<feature type="domain" description="N-acetyltransferase" evidence="1">
    <location>
        <begin position="4"/>
        <end position="145"/>
    </location>
</feature>
<dbReference type="PANTHER" id="PTHR13355">
    <property type="entry name" value="GLUCOSAMINE 6-PHOSPHATE N-ACETYLTRANSFERASE"/>
    <property type="match status" value="1"/>
</dbReference>
<keyword evidence="2" id="KW-0012">Acyltransferase</keyword>
<organism evidence="2 3">
    <name type="scientific">Melghirimyces profundicolus</name>
    <dbReference type="NCBI Taxonomy" id="1242148"/>
    <lineage>
        <taxon>Bacteria</taxon>
        <taxon>Bacillati</taxon>
        <taxon>Bacillota</taxon>
        <taxon>Bacilli</taxon>
        <taxon>Bacillales</taxon>
        <taxon>Thermoactinomycetaceae</taxon>
        <taxon>Melghirimyces</taxon>
    </lineage>
</organism>
<evidence type="ECO:0000313" key="3">
    <source>
        <dbReference type="Proteomes" id="UP000244240"/>
    </source>
</evidence>